<dbReference type="PROSITE" id="PS51455">
    <property type="entry name" value="PIPK"/>
    <property type="match status" value="1"/>
</dbReference>
<reference evidence="4" key="1">
    <citation type="submission" date="2021-01" db="EMBL/GenBank/DDBJ databases">
        <authorList>
            <person name="Corre E."/>
            <person name="Pelletier E."/>
            <person name="Niang G."/>
            <person name="Scheremetjew M."/>
            <person name="Finn R."/>
            <person name="Kale V."/>
            <person name="Holt S."/>
            <person name="Cochrane G."/>
            <person name="Meng A."/>
            <person name="Brown T."/>
            <person name="Cohen L."/>
        </authorList>
    </citation>
    <scope>NUCLEOTIDE SEQUENCE</scope>
    <source>
        <strain evidence="4">Ms1</strain>
    </source>
</reference>
<dbReference type="CDD" id="cd00139">
    <property type="entry name" value="PIPKc"/>
    <property type="match status" value="1"/>
</dbReference>
<dbReference type="PANTHER" id="PTHR23086:SF8">
    <property type="entry name" value="PHOSPHATIDYLINOSITOL 5-PHOSPHATE 4-KINASE, ISOFORM A"/>
    <property type="match status" value="1"/>
</dbReference>
<evidence type="ECO:0000259" key="3">
    <source>
        <dbReference type="PROSITE" id="PS51455"/>
    </source>
</evidence>
<dbReference type="InterPro" id="IPR027483">
    <property type="entry name" value="PInositol-4-P-4/5-kinase_C_sf"/>
</dbReference>
<dbReference type="EMBL" id="HBFS01012076">
    <property type="protein sequence ID" value="CAD8915055.1"/>
    <property type="molecule type" value="Transcribed_RNA"/>
</dbReference>
<dbReference type="SUPFAM" id="SSF56104">
    <property type="entry name" value="SAICAR synthase-like"/>
    <property type="match status" value="1"/>
</dbReference>
<feature type="compositionally biased region" description="Low complexity" evidence="2">
    <location>
        <begin position="1"/>
        <end position="16"/>
    </location>
</feature>
<feature type="region of interest" description="Disordered" evidence="2">
    <location>
        <begin position="1"/>
        <end position="211"/>
    </location>
</feature>
<dbReference type="InterPro" id="IPR027484">
    <property type="entry name" value="PInositol-4-P-5-kinase_N"/>
</dbReference>
<sequence>MEADGGAAVGLDDVGVTLGENGGRAASDGDDTDGTSSGSGEPPEDVPRTPPSRRTPRDSAAGSGRSFRSRGSGRGRRFEGSSRGGSRRGAEGASPGRAAEGGEESPRRVSFAGKEEEDDGAAPGAAPEREDEFGSSATDEDDEGGAADGAELGAGRTAAPDLTPGSPADAALKAELRRKKKKLHRPEVLARLQDGKEAHERKKEQRKRENEIDREHELYKLTYGIILGLRAATEPGARSDLKLDDFMEVRKYDFPPQGVVKEAFKFKDYSPKAFRQLRERFGIDDEDYRASLCGSYNFIKFISNSKSGQFFFYSYDGRYMIKTQSKTESKFLRRIMPHYYQYVMKQPHTFITRFYGMHRIKIRFGSYRKSLHFVVMQSVYAGRHEIHEQYDLKGSTVGRAATEKEKQRESFVLKDLDLIRSGKKMKFGEARKSFLTQVRRDCKFLAKLKIMDYSLLLGIHYRSKKDVPGVRRASIAPSGESTSLADSLAEFNKSLARGGAGGRSRPKLRRGSSLMPHHLAVDETGELVRPAELARTKSVKKTVVRQDDIFTLTSDGVIEGVEPDGGPADEIYFMGIIDILQQYDTKKTLETFFKSFVHKTLGISSVDPNVYAERFVRFMEDYSV</sequence>
<keyword evidence="1" id="KW-0547">Nucleotide-binding</keyword>
<dbReference type="GO" id="GO:0005886">
    <property type="term" value="C:plasma membrane"/>
    <property type="evidence" value="ECO:0007669"/>
    <property type="project" value="TreeGrafter"/>
</dbReference>
<name>A0A7S1CBN6_9STRA</name>
<dbReference type="GO" id="GO:0046854">
    <property type="term" value="P:phosphatidylinositol phosphate biosynthetic process"/>
    <property type="evidence" value="ECO:0007669"/>
    <property type="project" value="TreeGrafter"/>
</dbReference>
<dbReference type="AlphaFoldDB" id="A0A7S1CBN6"/>
<evidence type="ECO:0000256" key="1">
    <source>
        <dbReference type="PROSITE-ProRule" id="PRU00781"/>
    </source>
</evidence>
<feature type="compositionally biased region" description="Basic and acidic residues" evidence="2">
    <location>
        <begin position="185"/>
        <end position="211"/>
    </location>
</feature>
<evidence type="ECO:0000256" key="2">
    <source>
        <dbReference type="SAM" id="MobiDB-lite"/>
    </source>
</evidence>
<dbReference type="GO" id="GO:0005524">
    <property type="term" value="F:ATP binding"/>
    <property type="evidence" value="ECO:0007669"/>
    <property type="project" value="UniProtKB-UniRule"/>
</dbReference>
<organism evidence="4">
    <name type="scientific">Bicosoecida sp. CB-2014</name>
    <dbReference type="NCBI Taxonomy" id="1486930"/>
    <lineage>
        <taxon>Eukaryota</taxon>
        <taxon>Sar</taxon>
        <taxon>Stramenopiles</taxon>
        <taxon>Bigyra</taxon>
        <taxon>Opalozoa</taxon>
        <taxon>Bicosoecida</taxon>
    </lineage>
</organism>
<dbReference type="PANTHER" id="PTHR23086">
    <property type="entry name" value="PHOSPHATIDYLINOSITOL-4-PHOSPHATE 5-KINASE"/>
    <property type="match status" value="1"/>
</dbReference>
<keyword evidence="1" id="KW-0418">Kinase</keyword>
<dbReference type="Gene3D" id="3.30.810.10">
    <property type="entry name" value="2-Layer Sandwich"/>
    <property type="match status" value="1"/>
</dbReference>
<dbReference type="InterPro" id="IPR002498">
    <property type="entry name" value="PInositol-4-P-4/5-kinase_core"/>
</dbReference>
<gene>
    <name evidence="4" type="ORF">BSP0115_LOCUS8312</name>
</gene>
<feature type="compositionally biased region" description="Acidic residues" evidence="2">
    <location>
        <begin position="129"/>
        <end position="145"/>
    </location>
</feature>
<dbReference type="Pfam" id="PF01504">
    <property type="entry name" value="PIP5K"/>
    <property type="match status" value="1"/>
</dbReference>
<evidence type="ECO:0000313" key="4">
    <source>
        <dbReference type="EMBL" id="CAD8915055.1"/>
    </source>
</evidence>
<dbReference type="InterPro" id="IPR023610">
    <property type="entry name" value="PInositol-4/5-P-5/4-kinase"/>
</dbReference>
<dbReference type="SMART" id="SM00330">
    <property type="entry name" value="PIPKc"/>
    <property type="match status" value="1"/>
</dbReference>
<dbReference type="Gene3D" id="3.30.800.10">
    <property type="entry name" value="Phosphatidylinositol Phosphate Kinase II Beta"/>
    <property type="match status" value="1"/>
</dbReference>
<feature type="domain" description="PIPK" evidence="3">
    <location>
        <begin position="200"/>
        <end position="623"/>
    </location>
</feature>
<protein>
    <recommendedName>
        <fullName evidence="3">PIPK domain-containing protein</fullName>
    </recommendedName>
</protein>
<keyword evidence="1" id="KW-0808">Transferase</keyword>
<accession>A0A7S1CBN6</accession>
<proteinExistence type="predicted"/>
<dbReference type="GO" id="GO:0016308">
    <property type="term" value="F:1-phosphatidylinositol-4-phosphate 5-kinase activity"/>
    <property type="evidence" value="ECO:0007669"/>
    <property type="project" value="TreeGrafter"/>
</dbReference>
<keyword evidence="1" id="KW-0067">ATP-binding</keyword>